<proteinExistence type="predicted"/>
<dbReference type="Proteomes" id="UP000000724">
    <property type="component" value="Contig Pc00c21"/>
</dbReference>
<accession>B6HI76</accession>
<keyword evidence="3" id="KW-1185">Reference proteome</keyword>
<keyword evidence="1" id="KW-0812">Transmembrane</keyword>
<dbReference type="AlphaFoldDB" id="B6HI76"/>
<evidence type="ECO:0000256" key="1">
    <source>
        <dbReference type="SAM" id="Phobius"/>
    </source>
</evidence>
<reference evidence="2 3" key="1">
    <citation type="journal article" date="2008" name="Nat. Biotechnol.">
        <title>Genome sequencing and analysis of the filamentous fungus Penicillium chrysogenum.</title>
        <authorList>
            <person name="van den Berg M.A."/>
            <person name="Albang R."/>
            <person name="Albermann K."/>
            <person name="Badger J.H."/>
            <person name="Daran J.-M."/>
            <person name="Driessen A.J.M."/>
            <person name="Garcia-Estrada C."/>
            <person name="Fedorova N.D."/>
            <person name="Harris D.M."/>
            <person name="Heijne W.H.M."/>
            <person name="Joardar V.S."/>
            <person name="Kiel J.A.K.W."/>
            <person name="Kovalchuk A."/>
            <person name="Martin J.F."/>
            <person name="Nierman W.C."/>
            <person name="Nijland J.G."/>
            <person name="Pronk J.T."/>
            <person name="Roubos J.A."/>
            <person name="van der Klei I.J."/>
            <person name="van Peij N.N.M.E."/>
            <person name="Veenhuis M."/>
            <person name="von Doehren H."/>
            <person name="Wagner C."/>
            <person name="Wortman J.R."/>
            <person name="Bovenberg R.A.L."/>
        </authorList>
    </citation>
    <scope>NUCLEOTIDE SEQUENCE [LARGE SCALE GENOMIC DNA]</scope>
    <source>
        <strain evidence="3">ATCC 28089 / DSM 1075 / NRRL 1951 / Wisconsin 54-1255</strain>
    </source>
</reference>
<keyword evidence="1" id="KW-0472">Membrane</keyword>
<dbReference type="HOGENOM" id="CLU_072129_0_0_1"/>
<organism evidence="2 3">
    <name type="scientific">Penicillium rubens (strain ATCC 28089 / DSM 1075 / NRRL 1951 / Wisconsin 54-1255)</name>
    <name type="common">Penicillium chrysogenum</name>
    <dbReference type="NCBI Taxonomy" id="500485"/>
    <lineage>
        <taxon>Eukaryota</taxon>
        <taxon>Fungi</taxon>
        <taxon>Dikarya</taxon>
        <taxon>Ascomycota</taxon>
        <taxon>Pezizomycotina</taxon>
        <taxon>Eurotiomycetes</taxon>
        <taxon>Eurotiomycetidae</taxon>
        <taxon>Eurotiales</taxon>
        <taxon>Aspergillaceae</taxon>
        <taxon>Penicillium</taxon>
        <taxon>Penicillium chrysogenum species complex</taxon>
    </lineage>
</organism>
<dbReference type="GeneID" id="8317203"/>
<name>B6HI76_PENRW</name>
<sequence>MSGSAERMEGVLSADKSTDEAIIATEIFPKERHKLLHQLRSSVRKFLDKVIDERQLKTATDKVEGQMKRYDSVPVSDLTLKEVERSLRLKYDAFDLEMKSVQPLPLPPPHLVTTLALIERAFGRSRPSEASTRWFLDSITLHAYTAAISNLTNAQPLNIQCQRTYSFGPVTLNHKRVILSGRMDYSVWYGESEALCLNVLIVEAKGGAKSKDPIPQLMGYMGMYLAICVTPFFGKLIGIEGCIHRGRKNDQKRNCGVYGMAYTGSVWHFLEISHDSKWSEFAVVGRQTALEQPFGLLVWMLQKAAAISPAHSKETSAETYGGVGSEEMDIDLVL</sequence>
<dbReference type="EMBL" id="AM920436">
    <property type="protein sequence ID" value="CAP96773.1"/>
    <property type="molecule type" value="Genomic_DNA"/>
</dbReference>
<dbReference type="KEGG" id="pcs:N7525_008387"/>
<gene>
    <name evidence="2" type="ORF">Pc21g18760</name>
    <name evidence="2" type="ORF">PCH_Pc21g18760</name>
</gene>
<keyword evidence="1" id="KW-1133">Transmembrane helix</keyword>
<protein>
    <submittedName>
        <fullName evidence="2">Uncharacterized protein</fullName>
    </submittedName>
</protein>
<dbReference type="eggNOG" id="ENOG502SWT9">
    <property type="taxonomic scope" value="Eukaryota"/>
</dbReference>
<evidence type="ECO:0000313" key="2">
    <source>
        <dbReference type="EMBL" id="CAP96773.1"/>
    </source>
</evidence>
<feature type="transmembrane region" description="Helical" evidence="1">
    <location>
        <begin position="217"/>
        <end position="238"/>
    </location>
</feature>
<dbReference type="OMA" id="DYSVWYG"/>
<dbReference type="OrthoDB" id="4363545at2759"/>
<evidence type="ECO:0000313" key="3">
    <source>
        <dbReference type="Proteomes" id="UP000000724"/>
    </source>
</evidence>
<dbReference type="VEuPathDB" id="FungiDB:PCH_Pc21g18760"/>